<organism evidence="2 3">
    <name type="scientific">Durusdinium trenchii</name>
    <dbReference type="NCBI Taxonomy" id="1381693"/>
    <lineage>
        <taxon>Eukaryota</taxon>
        <taxon>Sar</taxon>
        <taxon>Alveolata</taxon>
        <taxon>Dinophyceae</taxon>
        <taxon>Suessiales</taxon>
        <taxon>Symbiodiniaceae</taxon>
        <taxon>Durusdinium</taxon>
    </lineage>
</organism>
<dbReference type="PANTHER" id="PTHR12029">
    <property type="entry name" value="RNA METHYLTRANSFERASE"/>
    <property type="match status" value="1"/>
</dbReference>
<keyword evidence="3" id="KW-1185">Reference proteome</keyword>
<evidence type="ECO:0000313" key="3">
    <source>
        <dbReference type="Proteomes" id="UP001642464"/>
    </source>
</evidence>
<dbReference type="InterPro" id="IPR045330">
    <property type="entry name" value="TRM3/TARBP1"/>
</dbReference>
<reference evidence="2 3" key="1">
    <citation type="submission" date="2024-02" db="EMBL/GenBank/DDBJ databases">
        <authorList>
            <person name="Chen Y."/>
            <person name="Shah S."/>
            <person name="Dougan E. K."/>
            <person name="Thang M."/>
            <person name="Chan C."/>
        </authorList>
    </citation>
    <scope>NUCLEOTIDE SEQUENCE [LARGE SCALE GENOMIC DNA]</scope>
</reference>
<comment type="caution">
    <text evidence="2">The sequence shown here is derived from an EMBL/GenBank/DDBJ whole genome shotgun (WGS) entry which is preliminary data.</text>
</comment>
<evidence type="ECO:0000313" key="1">
    <source>
        <dbReference type="EMBL" id="CAK9012106.1"/>
    </source>
</evidence>
<feature type="non-terminal residue" evidence="2">
    <location>
        <position position="1"/>
    </location>
</feature>
<evidence type="ECO:0000313" key="2">
    <source>
        <dbReference type="EMBL" id="CAK9012158.1"/>
    </source>
</evidence>
<accession>A0ABP0JCR8</accession>
<dbReference type="SUPFAM" id="SSF75217">
    <property type="entry name" value="alpha/beta knot"/>
    <property type="match status" value="1"/>
</dbReference>
<name>A0ABP0JCR8_9DINO</name>
<dbReference type="SUPFAM" id="SSF48371">
    <property type="entry name" value="ARM repeat"/>
    <property type="match status" value="1"/>
</dbReference>
<sequence length="1686" mass="184240">SQSDMATAHGDSLHETLHAFEVYATALHPLLDNLESLQKALSLLLRGDSTGGGVLVNLGPLLDRCCMDDVVKWCLEPREGPAAVARVTILEFAASAAADSTASWVQMLIDEAPAVLTRTPNLVPSKFGNVLSGLLKEEQASEWLKLLGEQAFAPSSNTATGPLEKSEAFQAFAQAATAMLPTFSNQSMCSDAWQVAHRAMLDDATVRKICVQQLLPSLVCVSHSHQEAASRISQMIQAVLGAAEGGKQCLIASIREALNLAVAFSNLLLEHWKLPSLQGDHSKIGVVLISDGLRLGLKDCGSLRKQARFLLESAVQRALACKEAESQFRQIAGVNLASVASAWRSYWELFDTLEDYSSHLIKASWDALSSRLVQYLAELPKGSCLPPMVFNPSWLEVFLVRALDHDNDSVQKFVLGKLMSLDQRAVCLSESFILTEVLPRFGRGIDSLYPRTDVERSFEHQVKSFFLGFSAQHPEGAATAATRLLEALFEVPAIHYTPVRLVLSALIEAELDKRILTSSRTLELTDRFFSQEMLLRMPNSIRQLLASIFLRVLVHLCIDSKDSSESAILVAKVAKTFASIPDALLVPLRHDLRSVAEMCLALDADAAAACVGMFMNTLVSSDDGMLPMEAAQLSLGAVRLLWALQSGKDFFVSLAWPAIVPALQDLHRRSYMPRRTAVSALYILAYSASLWPEASTQVDLHSEARSEILSYVEGKALISIGQGRPEEVVQEAPWVWLYALVLERFWHPSAQVCQVLLTHTKSLLQEEVGTGAAAVLSHVAAASLLGAMAPKVDVAEQCKIFHLLCQFQAPGKPAGVADSRFVIGVTEEHGHWDRLRLEEFEDLHRMQREGLGRIQEWRDASAVVLVAKWRALAQIASSAGFYDGLAASGGIVEVAAEILLELDSLQTPHVAYWAIVARRLAYPAYFQSKAILGEKQEEMLQNLCRCIRGFISQSIGDSAIVMSRGCMLELCGALCDPELRAAEQRLHSRALTSSVAELLALGEVGTGVSRSLTVPLLSMLFAETSLPDGAEESVASAADLLTALVMHSEYTIKDGAFCHSTLPCTGALDDDGPGGQATLAATVPDAEALCAKFGGTTGLPRIMALAALDGFARTSTSQGHVRIPALIREILIRLLEALRKELQALLDRPGGANKPLTPMPLSPQHRLQLRGWQAVLILGCHAQKDKETAEMLLSELFWHLRTPHLPDVRDYQELLGCLLCRSFQDLAMQHLIPALGCYHCNNQVSASLLVISSFLFRDWVSSPPPFPHLPLLVAVVPYLGHNSAYVRGTASWGFYELIEAAKNNGSFPDGDASQRLLLELHSFLATNRECQKMRRRLRPIFLSYDTSKSALAALTKLSEVLPSDGKEILQPLHIFANGDFKPSQTFLELLKDEVAQEMERIFEGEDPSQYSSSSEHWQEAQLAALRAVRQLQGPVEEEQEATGLVHAAGGASGLQRKFVPPAPPRLPDDAGGASTSKRAPLVVLASLVDKLPNLAGLSRTCEVFHCEALCLPNLKVVSEQAFQSISVTAEKWLPLRGVPKSQLKEHLLELRRSGYILLGVEQTHTSVPLDQSGPTENPGKSERRVDETCGREFCLFMYSFSMLQSSVEHTGSGFGFAQVAIFRAHSDIARCREGGYRCRFAASTRRMRGDSSTRATTIPQRPCKWIHCDLGVCSPGANARCNSEGF</sequence>
<dbReference type="InterPro" id="IPR016024">
    <property type="entry name" value="ARM-type_fold"/>
</dbReference>
<dbReference type="EMBL" id="CAXAMM010006736">
    <property type="protein sequence ID" value="CAK9012106.1"/>
    <property type="molecule type" value="Genomic_DNA"/>
</dbReference>
<gene>
    <name evidence="1" type="ORF">SCF082_LOCUS11384</name>
    <name evidence="2" type="ORF">SCF082_LOCUS11403</name>
</gene>
<dbReference type="EMBL" id="CAXAMM010006747">
    <property type="protein sequence ID" value="CAK9012158.1"/>
    <property type="molecule type" value="Genomic_DNA"/>
</dbReference>
<dbReference type="Gene3D" id="3.40.1280.10">
    <property type="match status" value="1"/>
</dbReference>
<dbReference type="Proteomes" id="UP001642464">
    <property type="component" value="Unassembled WGS sequence"/>
</dbReference>
<dbReference type="InterPro" id="IPR029026">
    <property type="entry name" value="tRNA_m1G_MTases_N"/>
</dbReference>
<proteinExistence type="predicted"/>
<dbReference type="PANTHER" id="PTHR12029:SF11">
    <property type="entry name" value="METHYLTRANSFERASE TARBP1-RELATED"/>
    <property type="match status" value="1"/>
</dbReference>
<dbReference type="InterPro" id="IPR029028">
    <property type="entry name" value="Alpha/beta_knot_MTases"/>
</dbReference>
<evidence type="ECO:0008006" key="4">
    <source>
        <dbReference type="Google" id="ProtNLM"/>
    </source>
</evidence>
<protein>
    <recommendedName>
        <fullName evidence="4">Non-specific serine/threonine protein kinase</fullName>
    </recommendedName>
</protein>